<comment type="caution">
    <text evidence="15">The sequence shown here is derived from an EMBL/GenBank/DDBJ whole genome shotgun (WGS) entry which is preliminary data.</text>
</comment>
<dbReference type="PANTHER" id="PTHR39188">
    <property type="entry name" value="MEMBRANE-ASSOCIATED ZINC METALLOPROTEASE M50B"/>
    <property type="match status" value="1"/>
</dbReference>
<evidence type="ECO:0000256" key="3">
    <source>
        <dbReference type="ARBA" id="ARBA00007931"/>
    </source>
</evidence>
<feature type="domain" description="CBS" evidence="14">
    <location>
        <begin position="249"/>
        <end position="305"/>
    </location>
</feature>
<evidence type="ECO:0000256" key="7">
    <source>
        <dbReference type="ARBA" id="ARBA00022801"/>
    </source>
</evidence>
<feature type="transmembrane region" description="Helical" evidence="13">
    <location>
        <begin position="51"/>
        <end position="71"/>
    </location>
</feature>
<evidence type="ECO:0000256" key="11">
    <source>
        <dbReference type="ARBA" id="ARBA00023136"/>
    </source>
</evidence>
<evidence type="ECO:0000256" key="9">
    <source>
        <dbReference type="ARBA" id="ARBA00022989"/>
    </source>
</evidence>
<dbReference type="Pfam" id="PF00571">
    <property type="entry name" value="CBS"/>
    <property type="match status" value="2"/>
</dbReference>
<feature type="transmembrane region" description="Helical" evidence="13">
    <location>
        <begin position="144"/>
        <end position="161"/>
    </location>
</feature>
<dbReference type="InterPro" id="IPR008915">
    <property type="entry name" value="Peptidase_M50"/>
</dbReference>
<keyword evidence="6" id="KW-0479">Metal-binding</keyword>
<dbReference type="PANTHER" id="PTHR39188:SF3">
    <property type="entry name" value="STAGE IV SPORULATION PROTEIN FB"/>
    <property type="match status" value="1"/>
</dbReference>
<keyword evidence="16" id="KW-1185">Reference proteome</keyword>
<feature type="transmembrane region" description="Helical" evidence="13">
    <location>
        <begin position="108"/>
        <end position="132"/>
    </location>
</feature>
<comment type="similarity">
    <text evidence="3">Belongs to the peptidase M50B family.</text>
</comment>
<keyword evidence="9 13" id="KW-1133">Transmembrane helix</keyword>
<keyword evidence="4" id="KW-0645">Protease</keyword>
<dbReference type="RefSeq" id="WP_217776957.1">
    <property type="nucleotide sequence ID" value="NZ_JAHRWL010000001.1"/>
</dbReference>
<sequence>MGFLTGQPLDFRGVAIRLDPSWVFVALLVPGGLASGYGPGAWTDISAPTRLMMACLSFAGLVAAVAVHTLAHAVAARWASHDIRALVLFPFGGRSEPQGPSRRPVQDVVLGLAGPAAVFLLSGLLVTAAAVWRWSAFQETVAQVLLMQATLAAIVALFNLLPAPGLDGARLLDAVFRASSGATAPDGQSGVPLGTALAMIGCIAMALGHVFTGLLAFLLGRWFIVAPVVLTQSEGKPDAKPRCVIADVMTVNPVTVSPDMTLAHLVNQFVLKHDLSFFPVVEKGDLLGMIDRHVLARIDRDNWANTRISDVYVDLAHDRVLSPGTSLRSLLALVAETGQHKFLVAEGRRLIGVVTLADLFAGAIRDAPANRASKRTLAS</sequence>
<keyword evidence="12" id="KW-0129">CBS domain</keyword>
<reference evidence="15" key="1">
    <citation type="submission" date="2021-06" db="EMBL/GenBank/DDBJ databases">
        <title>Thalassococcus sp. CAU 1522 isolated from sea sand, Republic of Korea.</title>
        <authorList>
            <person name="Kim W."/>
        </authorList>
    </citation>
    <scope>NUCLEOTIDE SEQUENCE</scope>
    <source>
        <strain evidence="15">CAU 1522</strain>
    </source>
</reference>
<gene>
    <name evidence="15" type="ORF">KUH32_04995</name>
</gene>
<keyword evidence="5 13" id="KW-0812">Transmembrane</keyword>
<dbReference type="EMBL" id="JAHRWL010000001">
    <property type="protein sequence ID" value="MBV2359124.1"/>
    <property type="molecule type" value="Genomic_DNA"/>
</dbReference>
<dbReference type="Proteomes" id="UP001166293">
    <property type="component" value="Unassembled WGS sequence"/>
</dbReference>
<accession>A0ABS6N699</accession>
<evidence type="ECO:0000259" key="14">
    <source>
        <dbReference type="PROSITE" id="PS51371"/>
    </source>
</evidence>
<evidence type="ECO:0000313" key="16">
    <source>
        <dbReference type="Proteomes" id="UP001166293"/>
    </source>
</evidence>
<protein>
    <submittedName>
        <fullName evidence="15">CBS domain-containing protein</fullName>
    </submittedName>
</protein>
<keyword evidence="10" id="KW-0482">Metalloprotease</keyword>
<evidence type="ECO:0000256" key="10">
    <source>
        <dbReference type="ARBA" id="ARBA00023049"/>
    </source>
</evidence>
<evidence type="ECO:0000256" key="2">
    <source>
        <dbReference type="ARBA" id="ARBA00004141"/>
    </source>
</evidence>
<comment type="subcellular location">
    <subcellularLocation>
        <location evidence="2">Membrane</location>
        <topology evidence="2">Multi-pass membrane protein</topology>
    </subcellularLocation>
</comment>
<evidence type="ECO:0000256" key="8">
    <source>
        <dbReference type="ARBA" id="ARBA00022833"/>
    </source>
</evidence>
<keyword evidence="8" id="KW-0862">Zinc</keyword>
<comment type="cofactor">
    <cofactor evidence="1">
        <name>Zn(2+)</name>
        <dbReference type="ChEBI" id="CHEBI:29105"/>
    </cofactor>
</comment>
<evidence type="ECO:0000256" key="5">
    <source>
        <dbReference type="ARBA" id="ARBA00022692"/>
    </source>
</evidence>
<evidence type="ECO:0000256" key="4">
    <source>
        <dbReference type="ARBA" id="ARBA00022670"/>
    </source>
</evidence>
<evidence type="ECO:0000256" key="13">
    <source>
        <dbReference type="SAM" id="Phobius"/>
    </source>
</evidence>
<proteinExistence type="inferred from homology"/>
<evidence type="ECO:0000256" key="6">
    <source>
        <dbReference type="ARBA" id="ARBA00022723"/>
    </source>
</evidence>
<dbReference type="InterPro" id="IPR000644">
    <property type="entry name" value="CBS_dom"/>
</dbReference>
<name>A0ABS6N699_9RHOB</name>
<evidence type="ECO:0000256" key="1">
    <source>
        <dbReference type="ARBA" id="ARBA00001947"/>
    </source>
</evidence>
<dbReference type="PROSITE" id="PS51371">
    <property type="entry name" value="CBS"/>
    <property type="match status" value="1"/>
</dbReference>
<evidence type="ECO:0000256" key="12">
    <source>
        <dbReference type="PROSITE-ProRule" id="PRU00703"/>
    </source>
</evidence>
<keyword evidence="7" id="KW-0378">Hydrolase</keyword>
<organism evidence="15 16">
    <name type="scientific">Thalassococcus arenae</name>
    <dbReference type="NCBI Taxonomy" id="2851652"/>
    <lineage>
        <taxon>Bacteria</taxon>
        <taxon>Pseudomonadati</taxon>
        <taxon>Pseudomonadota</taxon>
        <taxon>Alphaproteobacteria</taxon>
        <taxon>Rhodobacterales</taxon>
        <taxon>Roseobacteraceae</taxon>
        <taxon>Thalassococcus</taxon>
    </lineage>
</organism>
<keyword evidence="11 13" id="KW-0472">Membrane</keyword>
<dbReference type="SMART" id="SM00116">
    <property type="entry name" value="CBS"/>
    <property type="match status" value="2"/>
</dbReference>
<evidence type="ECO:0000313" key="15">
    <source>
        <dbReference type="EMBL" id="MBV2359124.1"/>
    </source>
</evidence>
<feature type="transmembrane region" description="Helical" evidence="13">
    <location>
        <begin position="196"/>
        <end position="219"/>
    </location>
</feature>
<dbReference type="Pfam" id="PF02163">
    <property type="entry name" value="Peptidase_M50"/>
    <property type="match status" value="2"/>
</dbReference>
<feature type="transmembrane region" description="Helical" evidence="13">
    <location>
        <begin position="20"/>
        <end position="39"/>
    </location>
</feature>